<dbReference type="EMBL" id="PDDX01000001">
    <property type="protein sequence ID" value="PHI31478.1"/>
    <property type="molecule type" value="Genomic_DNA"/>
</dbReference>
<protein>
    <submittedName>
        <fullName evidence="1">Uncharacterized protein</fullName>
    </submittedName>
</protein>
<dbReference type="AlphaFoldDB" id="A0A2C6DMB8"/>
<reference evidence="2" key="1">
    <citation type="submission" date="2017-09" db="EMBL/GenBank/DDBJ databases">
        <title>FDA dAtabase for Regulatory Grade micrObial Sequences (FDA-ARGOS): Supporting development and validation of Infectious Disease Dx tests.</title>
        <authorList>
            <person name="Minogue T."/>
            <person name="Wolcott M."/>
            <person name="Wasieloski L."/>
            <person name="Aguilar W."/>
            <person name="Moore D."/>
            <person name="Tallon L."/>
            <person name="Sadzewicz L."/>
            <person name="Ott S."/>
            <person name="Zhao X."/>
            <person name="Nagaraj S."/>
            <person name="Vavikolanu K."/>
            <person name="Aluvathingal J."/>
            <person name="Nadendla S."/>
            <person name="Sichtig H."/>
        </authorList>
    </citation>
    <scope>NUCLEOTIDE SEQUENCE [LARGE SCALE GENOMIC DNA]</scope>
    <source>
        <strain evidence="2">FDAARGOS_387</strain>
    </source>
</reference>
<organism evidence="1 2">
    <name type="scientific">Budvicia aquatica</name>
    <dbReference type="NCBI Taxonomy" id="82979"/>
    <lineage>
        <taxon>Bacteria</taxon>
        <taxon>Pseudomonadati</taxon>
        <taxon>Pseudomonadota</taxon>
        <taxon>Gammaproteobacteria</taxon>
        <taxon>Enterobacterales</taxon>
        <taxon>Budviciaceae</taxon>
        <taxon>Budvicia</taxon>
    </lineage>
</organism>
<dbReference type="Proteomes" id="UP000224974">
    <property type="component" value="Unassembled WGS sequence"/>
</dbReference>
<comment type="caution">
    <text evidence="1">The sequence shown here is derived from an EMBL/GenBank/DDBJ whole genome shotgun (WGS) entry which is preliminary data.</text>
</comment>
<evidence type="ECO:0000313" key="2">
    <source>
        <dbReference type="Proteomes" id="UP000224974"/>
    </source>
</evidence>
<evidence type="ECO:0000313" key="1">
    <source>
        <dbReference type="EMBL" id="PHI31478.1"/>
    </source>
</evidence>
<accession>A0A2C6DMB8</accession>
<keyword evidence="2" id="KW-1185">Reference proteome</keyword>
<gene>
    <name evidence="1" type="ORF">CRN84_20110</name>
</gene>
<name>A0A2C6DMB8_9GAMM</name>
<sequence length="64" mass="7500">MTKNSGCLFIVAIYTWVWIAQLSQLDHKLGFFRQYNAKNCFYGLINKEKRSSELLRLYSYAGIS</sequence>
<proteinExistence type="predicted"/>